<evidence type="ECO:0000256" key="6">
    <source>
        <dbReference type="SAM" id="MobiDB-lite"/>
    </source>
</evidence>
<comment type="subcellular location">
    <subcellularLocation>
        <location evidence="1">Cytoplasm</location>
        <location evidence="1">Cytoskeleton</location>
    </subcellularLocation>
</comment>
<dbReference type="InterPro" id="IPR040457">
    <property type="entry name" value="GCP_C"/>
</dbReference>
<name>A0A086K8T4_TOXGO</name>
<comment type="similarity">
    <text evidence="2">Belongs to the TUBGCP family.</text>
</comment>
<evidence type="ECO:0000313" key="9">
    <source>
        <dbReference type="EMBL" id="KFG40802.1"/>
    </source>
</evidence>
<feature type="domain" description="Gamma tubulin complex component C-terminal" evidence="7">
    <location>
        <begin position="904"/>
        <end position="1123"/>
    </location>
</feature>
<keyword evidence="5" id="KW-0206">Cytoskeleton</keyword>
<feature type="compositionally biased region" description="Basic and acidic residues" evidence="6">
    <location>
        <begin position="1372"/>
        <end position="1383"/>
    </location>
</feature>
<dbReference type="GO" id="GO:0007020">
    <property type="term" value="P:microtubule nucleation"/>
    <property type="evidence" value="ECO:0007669"/>
    <property type="project" value="InterPro"/>
</dbReference>
<evidence type="ECO:0000256" key="4">
    <source>
        <dbReference type="ARBA" id="ARBA00022701"/>
    </source>
</evidence>
<comment type="caution">
    <text evidence="9">The sequence shown here is derived from an EMBL/GenBank/DDBJ whole genome shotgun (WGS) entry which is preliminary data.</text>
</comment>
<organism evidence="9 10">
    <name type="scientific">Toxoplasma gondii p89</name>
    <dbReference type="NCBI Taxonomy" id="943119"/>
    <lineage>
        <taxon>Eukaryota</taxon>
        <taxon>Sar</taxon>
        <taxon>Alveolata</taxon>
        <taxon>Apicomplexa</taxon>
        <taxon>Conoidasida</taxon>
        <taxon>Coccidia</taxon>
        <taxon>Eucoccidiorida</taxon>
        <taxon>Eimeriorina</taxon>
        <taxon>Sarcocystidae</taxon>
        <taxon>Toxoplasma</taxon>
    </lineage>
</organism>
<feature type="region of interest" description="Disordered" evidence="6">
    <location>
        <begin position="1277"/>
        <end position="1406"/>
    </location>
</feature>
<feature type="compositionally biased region" description="Acidic residues" evidence="6">
    <location>
        <begin position="1234"/>
        <end position="1245"/>
    </location>
</feature>
<dbReference type="Proteomes" id="UP000028828">
    <property type="component" value="Unassembled WGS sequence"/>
</dbReference>
<dbReference type="GO" id="GO:0000922">
    <property type="term" value="C:spindle pole"/>
    <property type="evidence" value="ECO:0007669"/>
    <property type="project" value="InterPro"/>
</dbReference>
<keyword evidence="4" id="KW-0493">Microtubule</keyword>
<feature type="compositionally biased region" description="Polar residues" evidence="6">
    <location>
        <begin position="229"/>
        <end position="246"/>
    </location>
</feature>
<sequence length="1427" mass="155763">MEDPGESRAPGAEAHSGPRRTISHSSHSSSHSIPSVGSFAASSLTRLASLIATAPLPPELRAAFPAHANPEKNSSPEKQAELQRVLEESVLSRVARAQATYGVAAPEASDSKTVHAQRQQVYGHLMRELSASPSPRAAAALPALVPRLERLLLSATTQSPSTPLQRPESIFQLLLHLAELRRAASRRVEASAFSRTSQTSDTAAKVERKLPHVRASTVSAATTPRSIRCESISSVHTAQTDGTFPQSAGPRERRGERRDSAREENAFAGRRGDTAENSEVLDEKESPHELGLVYDLSGVSEVALLRDIVYTLQGVDGVHVLFDEKLQTYLLSPKVRASNSLRALVSHLAGVGALYRRLVHALQAPEHGGSDAGQEGQGVVAQALRQCMQEQLQEYHRLVAAVEQDVLRSAEDGAWSSITLRRFAVWLQEPFCRMRALAALAEEAKGLKGGPLLSTIYAHSLRGDPELRVLMLHILKRAAEPVTDMIHAWIDHGELRDPAGEFFVTQRSQCAVEDLWDKRYFVNVDRIPVFFPPSLASEILRVGKSLNFMRLCMDPAEAEAADFRFPSLSAPARVSFAVEQSKRRTCLPPTVESELARHCDENALRKEETWRGAEGGLPRSDGEKTFAAFAKGDAELAWVNELREKVRVSSATKNKRVVTCLLEKHQLLFYLEGIRKFILLEDGEFTRSLLEAAESHEEQRRSQSAEREFQGLCAEGIAAQPAILAAVDAAARGSGAGAALSEICPALLHALRVRFPPAPVSGATAGEAVGSVSAQRWNEFYLDFKLGPPLSCVCTPGVMGAFHKMFCLQWKLRRAAHAVTSAWLQGRSLYRLQQALQQRKEKRVRENRQAANSGQGNSARQGPSTPRGISRRRSRTPTPARGSASLRREEDGRDQPFLWEKLREKEEQEQQSIAQQRCLGLLNEVAQALSHLQVYLVEDLLNPTWRRMMRLLMACNDFDELLAVHQQCVETLSDGMFLYDAETLQSQLQAQQNASTVGAAGGLSTSACSNPIIMALIQELLFLVSQVTATARTLFSSLEAAATDSDEARGQREREAAAAGASQTLQQIQPRVRGVLLELLRQIEVKQAHVRSRAGATVKGVAFGDRGDALRALRCSLDFNAFYDHQAQLAAGSPPLVLLPALSPAVSPVSPYHPGASSLSYPTLLRRALPGVAAAFLPSGQTAGQEKSHQVLLQLLLLHQRRQQEDEQRGCMQPDGAAGRRATPSPAEKRQEVPEGDAERDDGEGEDARFLRQEMRQQEERHAALLRCLPWLRENDAHRGRGKTPSSLGGAASGSQVSLSSGETPGVLPSRGCCGDEGEVRREPPGREIRCAPRLLTARGRREDSPSPDKARRTNEAAHASKSGAEFFEGEAEARACKARESLPSRGCAEGPTRPPSGPASPEDFEFGKCRRARVLSTDGASHGQSR</sequence>
<dbReference type="Gene3D" id="1.20.120.1900">
    <property type="entry name" value="Gamma-tubulin complex, C-terminal domain"/>
    <property type="match status" value="1"/>
</dbReference>
<reference evidence="9 10" key="1">
    <citation type="submission" date="2014-03" db="EMBL/GenBank/DDBJ databases">
        <authorList>
            <person name="Sibley D."/>
            <person name="Venepally P."/>
            <person name="Karamycheva S."/>
            <person name="Hadjithomas M."/>
            <person name="Khan A."/>
            <person name="Brunk B."/>
            <person name="Roos D."/>
            <person name="Caler E."/>
            <person name="Lorenzi H."/>
        </authorList>
    </citation>
    <scope>NUCLEOTIDE SEQUENCE [LARGE SCALE GENOMIC DNA]</scope>
    <source>
        <strain evidence="10">p89</strain>
    </source>
</reference>
<feature type="domain" description="Gamma tubulin complex component C-terminal" evidence="7">
    <location>
        <begin position="671"/>
        <end position="831"/>
    </location>
</feature>
<dbReference type="PANTHER" id="PTHR19302">
    <property type="entry name" value="GAMMA TUBULIN COMPLEX PROTEIN"/>
    <property type="match status" value="1"/>
</dbReference>
<feature type="domain" description="Gamma tubulin complex component protein N-terminal" evidence="8">
    <location>
        <begin position="305"/>
        <end position="559"/>
    </location>
</feature>
<dbReference type="Pfam" id="PF17681">
    <property type="entry name" value="GCP_N_terminal"/>
    <property type="match status" value="1"/>
</dbReference>
<dbReference type="GO" id="GO:0043015">
    <property type="term" value="F:gamma-tubulin binding"/>
    <property type="evidence" value="ECO:0007669"/>
    <property type="project" value="InterPro"/>
</dbReference>
<feature type="compositionally biased region" description="Polar residues" evidence="6">
    <location>
        <begin position="1293"/>
        <end position="1303"/>
    </location>
</feature>
<dbReference type="InterPro" id="IPR042241">
    <property type="entry name" value="GCP_C_sf"/>
</dbReference>
<dbReference type="EMBL" id="AEYI02001161">
    <property type="protein sequence ID" value="KFG40802.1"/>
    <property type="molecule type" value="Genomic_DNA"/>
</dbReference>
<gene>
    <name evidence="9" type="ORF">TGP89_310130</name>
</gene>
<dbReference type="OrthoDB" id="5860513at2759"/>
<dbReference type="InterPro" id="IPR041470">
    <property type="entry name" value="GCP_N"/>
</dbReference>
<feature type="region of interest" description="Disordered" evidence="6">
    <location>
        <begin position="229"/>
        <end position="286"/>
    </location>
</feature>
<dbReference type="GO" id="GO:0031122">
    <property type="term" value="P:cytoplasmic microtubule organization"/>
    <property type="evidence" value="ECO:0007669"/>
    <property type="project" value="TreeGrafter"/>
</dbReference>
<evidence type="ECO:0000256" key="2">
    <source>
        <dbReference type="ARBA" id="ARBA00010337"/>
    </source>
</evidence>
<dbReference type="GO" id="GO:0000930">
    <property type="term" value="C:gamma-tubulin complex"/>
    <property type="evidence" value="ECO:0007669"/>
    <property type="project" value="TreeGrafter"/>
</dbReference>
<accession>A0A086K8T4</accession>
<dbReference type="GO" id="GO:0051321">
    <property type="term" value="P:meiotic cell cycle"/>
    <property type="evidence" value="ECO:0007669"/>
    <property type="project" value="TreeGrafter"/>
</dbReference>
<dbReference type="GO" id="GO:0051011">
    <property type="term" value="F:microtubule minus-end binding"/>
    <property type="evidence" value="ECO:0007669"/>
    <property type="project" value="TreeGrafter"/>
</dbReference>
<feature type="compositionally biased region" description="Basic and acidic residues" evidence="6">
    <location>
        <begin position="1318"/>
        <end position="1331"/>
    </location>
</feature>
<evidence type="ECO:0000256" key="5">
    <source>
        <dbReference type="ARBA" id="ARBA00023212"/>
    </source>
</evidence>
<feature type="compositionally biased region" description="Basic and acidic residues" evidence="6">
    <location>
        <begin position="1340"/>
        <end position="1356"/>
    </location>
</feature>
<dbReference type="GO" id="GO:0005874">
    <property type="term" value="C:microtubule"/>
    <property type="evidence" value="ECO:0007669"/>
    <property type="project" value="UniProtKB-KW"/>
</dbReference>
<dbReference type="GO" id="GO:0000278">
    <property type="term" value="P:mitotic cell cycle"/>
    <property type="evidence" value="ECO:0007669"/>
    <property type="project" value="TreeGrafter"/>
</dbReference>
<dbReference type="GO" id="GO:0051225">
    <property type="term" value="P:spindle assembly"/>
    <property type="evidence" value="ECO:0007669"/>
    <property type="project" value="TreeGrafter"/>
</dbReference>
<keyword evidence="3" id="KW-0963">Cytoplasm</keyword>
<dbReference type="Pfam" id="PF04130">
    <property type="entry name" value="GCP_C_terminal"/>
    <property type="match status" value="2"/>
</dbReference>
<protein>
    <submittedName>
        <fullName evidence="9">Spc97 / Spc98 family protein</fullName>
    </submittedName>
</protein>
<feature type="region of interest" description="Disordered" evidence="6">
    <location>
        <begin position="1"/>
        <end position="36"/>
    </location>
</feature>
<dbReference type="VEuPathDB" id="ToxoDB:TGP89_310130"/>
<evidence type="ECO:0000259" key="7">
    <source>
        <dbReference type="Pfam" id="PF04130"/>
    </source>
</evidence>
<feature type="compositionally biased region" description="Basic and acidic residues" evidence="6">
    <location>
        <begin position="250"/>
        <end position="274"/>
    </location>
</feature>
<feature type="region of interest" description="Disordered" evidence="6">
    <location>
        <begin position="1205"/>
        <end position="1245"/>
    </location>
</feature>
<evidence type="ECO:0000256" key="3">
    <source>
        <dbReference type="ARBA" id="ARBA00022490"/>
    </source>
</evidence>
<evidence type="ECO:0000259" key="8">
    <source>
        <dbReference type="Pfam" id="PF17681"/>
    </source>
</evidence>
<feature type="region of interest" description="Disordered" evidence="6">
    <location>
        <begin position="840"/>
        <end position="891"/>
    </location>
</feature>
<feature type="compositionally biased region" description="Low complexity" evidence="6">
    <location>
        <begin position="23"/>
        <end position="32"/>
    </location>
</feature>
<proteinExistence type="inferred from homology"/>
<dbReference type="PANTHER" id="PTHR19302:SF14">
    <property type="entry name" value="GAMMA-TUBULIN COMPLEX COMPONENT 3"/>
    <property type="match status" value="1"/>
</dbReference>
<dbReference type="InterPro" id="IPR007259">
    <property type="entry name" value="GCP"/>
</dbReference>
<evidence type="ECO:0000313" key="10">
    <source>
        <dbReference type="Proteomes" id="UP000028828"/>
    </source>
</evidence>
<evidence type="ECO:0000256" key="1">
    <source>
        <dbReference type="ARBA" id="ARBA00004245"/>
    </source>
</evidence>
<feature type="compositionally biased region" description="Polar residues" evidence="6">
    <location>
        <begin position="849"/>
        <end position="861"/>
    </location>
</feature>